<dbReference type="Proteomes" id="UP001595711">
    <property type="component" value="Unassembled WGS sequence"/>
</dbReference>
<evidence type="ECO:0000313" key="3">
    <source>
        <dbReference type="Proteomes" id="UP001595711"/>
    </source>
</evidence>
<keyword evidence="3" id="KW-1185">Reference proteome</keyword>
<evidence type="ECO:0000256" key="1">
    <source>
        <dbReference type="SAM" id="SignalP"/>
    </source>
</evidence>
<gene>
    <name evidence="2" type="ORF">ACFOOQ_07135</name>
</gene>
<protein>
    <submittedName>
        <fullName evidence="2">Uncharacterized protein</fullName>
    </submittedName>
</protein>
<accession>A0ABV7VCU2</accession>
<name>A0ABV7VCU2_9PROT</name>
<feature type="signal peptide" evidence="1">
    <location>
        <begin position="1"/>
        <end position="27"/>
    </location>
</feature>
<dbReference type="RefSeq" id="WP_379723633.1">
    <property type="nucleotide sequence ID" value="NZ_JBHRYJ010000001.1"/>
</dbReference>
<feature type="chain" id="PRO_5046909816" evidence="1">
    <location>
        <begin position="28"/>
        <end position="117"/>
    </location>
</feature>
<organism evidence="2 3">
    <name type="scientific">Ferrovibrio xuzhouensis</name>
    <dbReference type="NCBI Taxonomy" id="1576914"/>
    <lineage>
        <taxon>Bacteria</taxon>
        <taxon>Pseudomonadati</taxon>
        <taxon>Pseudomonadota</taxon>
        <taxon>Alphaproteobacteria</taxon>
        <taxon>Rhodospirillales</taxon>
        <taxon>Rhodospirillaceae</taxon>
        <taxon>Ferrovibrio</taxon>
    </lineage>
</organism>
<keyword evidence="1" id="KW-0732">Signal</keyword>
<reference evidence="3" key="1">
    <citation type="journal article" date="2019" name="Int. J. Syst. Evol. Microbiol.">
        <title>The Global Catalogue of Microorganisms (GCM) 10K type strain sequencing project: providing services to taxonomists for standard genome sequencing and annotation.</title>
        <authorList>
            <consortium name="The Broad Institute Genomics Platform"/>
            <consortium name="The Broad Institute Genome Sequencing Center for Infectious Disease"/>
            <person name="Wu L."/>
            <person name="Ma J."/>
        </authorList>
    </citation>
    <scope>NUCLEOTIDE SEQUENCE [LARGE SCALE GENOMIC DNA]</scope>
    <source>
        <strain evidence="3">KCTC 42182</strain>
    </source>
</reference>
<sequence length="117" mass="12219">MTTTWRAHATRGLLLIALAAATPLAAAQAGQTNLKPGASDVVDTGERGNYTTMTIHNLGSQPGRVEFGAPIGRSVDVPAGGEVELYGSYGRPAVKATNSGPTPLRIITRYMETFHGP</sequence>
<dbReference type="EMBL" id="JBHRYJ010000001">
    <property type="protein sequence ID" value="MFC3675309.1"/>
    <property type="molecule type" value="Genomic_DNA"/>
</dbReference>
<proteinExistence type="predicted"/>
<evidence type="ECO:0000313" key="2">
    <source>
        <dbReference type="EMBL" id="MFC3675309.1"/>
    </source>
</evidence>
<comment type="caution">
    <text evidence="2">The sequence shown here is derived from an EMBL/GenBank/DDBJ whole genome shotgun (WGS) entry which is preliminary data.</text>
</comment>